<evidence type="ECO:0000256" key="9">
    <source>
        <dbReference type="HAMAP-Rule" id="MF_00362"/>
    </source>
</evidence>
<dbReference type="GO" id="GO:0070180">
    <property type="term" value="F:large ribosomal subunit rRNA binding"/>
    <property type="evidence" value="ECO:0007669"/>
    <property type="project" value="UniProtKB-UniRule"/>
</dbReference>
<evidence type="ECO:0000256" key="3">
    <source>
        <dbReference type="ARBA" id="ARBA00022730"/>
    </source>
</evidence>
<dbReference type="CDD" id="cd05797">
    <property type="entry name" value="Ribosomal_L10"/>
    <property type="match status" value="1"/>
</dbReference>
<comment type="caution">
    <text evidence="10">The sequence shown here is derived from an EMBL/GenBank/DDBJ whole genome shotgun (WGS) entry which is preliminary data.</text>
</comment>
<gene>
    <name evidence="9" type="primary">rplJ</name>
    <name evidence="10" type="ORF">FHS38_002827</name>
</gene>
<accession>A0A7W7LAV3</accession>
<evidence type="ECO:0000256" key="4">
    <source>
        <dbReference type="ARBA" id="ARBA00022884"/>
    </source>
</evidence>
<reference evidence="10 11" key="1">
    <citation type="submission" date="2020-08" db="EMBL/GenBank/DDBJ databases">
        <title>Genomic Encyclopedia of Type Strains, Phase III (KMG-III): the genomes of soil and plant-associated and newly described type strains.</title>
        <authorList>
            <person name="Whitman W."/>
        </authorList>
    </citation>
    <scope>NUCLEOTIDE SEQUENCE [LARGE SCALE GENOMIC DNA]</scope>
    <source>
        <strain evidence="10 11">CECT 3265</strain>
    </source>
</reference>
<sequence>MARPDKSAAVAELTDKFRSSNAAVLTEYRGLTVAQLKTLRRSLGENAQYAVVKNTLTKIAAGNAGIQLEDELFAGPTAVAFVTGDPVESAKGLRDFAKENPNLIIKGGVLDGKALSADEIKKLADLESREVLLAKLAGAMKGKQSQAAALFQALPSKFVRTAEALRAKVEQGGAGTPAPVEAEAAE</sequence>
<comment type="similarity">
    <text evidence="2 9">Belongs to the universal ribosomal protein uL10 family.</text>
</comment>
<evidence type="ECO:0000313" key="11">
    <source>
        <dbReference type="Proteomes" id="UP000556436"/>
    </source>
</evidence>
<dbReference type="RefSeq" id="WP_184733871.1">
    <property type="nucleotide sequence ID" value="NZ_BMRW01000005.1"/>
</dbReference>
<dbReference type="InterPro" id="IPR043141">
    <property type="entry name" value="Ribosomal_uL10-like_sf"/>
</dbReference>
<evidence type="ECO:0000313" key="10">
    <source>
        <dbReference type="EMBL" id="MBB4886782.1"/>
    </source>
</evidence>
<dbReference type="PROSITE" id="PS01109">
    <property type="entry name" value="RIBOSOMAL_L10"/>
    <property type="match status" value="1"/>
</dbReference>
<dbReference type="Gene3D" id="6.10.250.290">
    <property type="match status" value="1"/>
</dbReference>
<dbReference type="EMBL" id="JACHJG010000005">
    <property type="protein sequence ID" value="MBB4886782.1"/>
    <property type="molecule type" value="Genomic_DNA"/>
</dbReference>
<protein>
    <recommendedName>
        <fullName evidence="8 9">Large ribosomal subunit protein uL10</fullName>
    </recommendedName>
</protein>
<dbReference type="GO" id="GO:0015934">
    <property type="term" value="C:large ribosomal subunit"/>
    <property type="evidence" value="ECO:0007669"/>
    <property type="project" value="InterPro"/>
</dbReference>
<comment type="subunit">
    <text evidence="7 9">Part of the ribosomal stalk of the 50S ribosomal subunit. The N-terminus interacts with L11 and the large rRNA to form the base of the stalk. The C-terminus forms an elongated spine to which L12 dimers bind in a sequential fashion forming a multimeric L10(L12)X complex.</text>
</comment>
<dbReference type="InterPro" id="IPR047865">
    <property type="entry name" value="Ribosomal_uL10_bac_type"/>
</dbReference>
<dbReference type="InterPro" id="IPR022973">
    <property type="entry name" value="Ribosomal_uL10_bac"/>
</dbReference>
<keyword evidence="6 9" id="KW-0687">Ribonucleoprotein</keyword>
<evidence type="ECO:0000256" key="2">
    <source>
        <dbReference type="ARBA" id="ARBA00008889"/>
    </source>
</evidence>
<keyword evidence="3 9" id="KW-0699">rRNA-binding</keyword>
<dbReference type="GO" id="GO:0003735">
    <property type="term" value="F:structural constituent of ribosome"/>
    <property type="evidence" value="ECO:0007669"/>
    <property type="project" value="InterPro"/>
</dbReference>
<organism evidence="10 11">
    <name type="scientific">Streptomyces netropsis</name>
    <name type="common">Streptoverticillium netropsis</name>
    <dbReference type="NCBI Taxonomy" id="55404"/>
    <lineage>
        <taxon>Bacteria</taxon>
        <taxon>Bacillati</taxon>
        <taxon>Actinomycetota</taxon>
        <taxon>Actinomycetes</taxon>
        <taxon>Kitasatosporales</taxon>
        <taxon>Streptomycetaceae</taxon>
        <taxon>Streptomyces</taxon>
    </lineage>
</organism>
<keyword evidence="5 9" id="KW-0689">Ribosomal protein</keyword>
<keyword evidence="11" id="KW-1185">Reference proteome</keyword>
<dbReference type="FunFam" id="3.30.70.1730:FF:000003">
    <property type="entry name" value="50S ribosomal protein L10"/>
    <property type="match status" value="1"/>
</dbReference>
<dbReference type="Gene3D" id="3.30.70.1730">
    <property type="match status" value="1"/>
</dbReference>
<comment type="function">
    <text evidence="1 9">Forms part of the ribosomal stalk, playing a central role in the interaction of the ribosome with GTP-bound translation factors.</text>
</comment>
<dbReference type="HAMAP" id="MF_00362">
    <property type="entry name" value="Ribosomal_uL10"/>
    <property type="match status" value="1"/>
</dbReference>
<name>A0A7W7LAV3_STRNE</name>
<dbReference type="Proteomes" id="UP000556436">
    <property type="component" value="Unassembled WGS sequence"/>
</dbReference>
<keyword evidence="4 9" id="KW-0694">RNA-binding</keyword>
<evidence type="ECO:0000256" key="5">
    <source>
        <dbReference type="ARBA" id="ARBA00022980"/>
    </source>
</evidence>
<dbReference type="InterPro" id="IPR002363">
    <property type="entry name" value="Ribosomal_uL10_CS_bac"/>
</dbReference>
<dbReference type="Pfam" id="PF00466">
    <property type="entry name" value="Ribosomal_L10"/>
    <property type="match status" value="1"/>
</dbReference>
<evidence type="ECO:0000256" key="8">
    <source>
        <dbReference type="ARBA" id="ARBA00035202"/>
    </source>
</evidence>
<dbReference type="AlphaFoldDB" id="A0A7W7LAV3"/>
<evidence type="ECO:0000256" key="6">
    <source>
        <dbReference type="ARBA" id="ARBA00023274"/>
    </source>
</evidence>
<dbReference type="SUPFAM" id="SSF160369">
    <property type="entry name" value="Ribosomal protein L10-like"/>
    <property type="match status" value="1"/>
</dbReference>
<dbReference type="PANTHER" id="PTHR11560">
    <property type="entry name" value="39S RIBOSOMAL PROTEIN L10, MITOCHONDRIAL"/>
    <property type="match status" value="1"/>
</dbReference>
<proteinExistence type="inferred from homology"/>
<evidence type="ECO:0000256" key="1">
    <source>
        <dbReference type="ARBA" id="ARBA00002633"/>
    </source>
</evidence>
<dbReference type="InterPro" id="IPR001790">
    <property type="entry name" value="Ribosomal_uL10"/>
</dbReference>
<dbReference type="GO" id="GO:0006412">
    <property type="term" value="P:translation"/>
    <property type="evidence" value="ECO:0007669"/>
    <property type="project" value="UniProtKB-UniRule"/>
</dbReference>
<dbReference type="NCBIfam" id="NF000955">
    <property type="entry name" value="PRK00099.1-1"/>
    <property type="match status" value="1"/>
</dbReference>
<evidence type="ECO:0000256" key="7">
    <source>
        <dbReference type="ARBA" id="ARBA00026025"/>
    </source>
</evidence>